<dbReference type="Proteomes" id="UP000887116">
    <property type="component" value="Unassembled WGS sequence"/>
</dbReference>
<name>A0A8X6F8L5_TRICU</name>
<gene>
    <name evidence="1" type="primary">FDXR</name>
    <name evidence="1" type="ORF">TNCT_542101</name>
</gene>
<dbReference type="Gene3D" id="3.40.50.720">
    <property type="entry name" value="NAD(P)-binding Rossmann-like Domain"/>
    <property type="match status" value="1"/>
</dbReference>
<evidence type="ECO:0000313" key="1">
    <source>
        <dbReference type="EMBL" id="GFQ72927.1"/>
    </source>
</evidence>
<proteinExistence type="predicted"/>
<dbReference type="OrthoDB" id="333024at2759"/>
<organism evidence="1 2">
    <name type="scientific">Trichonephila clavata</name>
    <name type="common">Joro spider</name>
    <name type="synonym">Nephila clavata</name>
    <dbReference type="NCBI Taxonomy" id="2740835"/>
    <lineage>
        <taxon>Eukaryota</taxon>
        <taxon>Metazoa</taxon>
        <taxon>Ecdysozoa</taxon>
        <taxon>Arthropoda</taxon>
        <taxon>Chelicerata</taxon>
        <taxon>Arachnida</taxon>
        <taxon>Araneae</taxon>
        <taxon>Araneomorphae</taxon>
        <taxon>Entelegynae</taxon>
        <taxon>Araneoidea</taxon>
        <taxon>Nephilidae</taxon>
        <taxon>Trichonephila</taxon>
    </lineage>
</organism>
<protein>
    <submittedName>
        <fullName evidence="1">NADPH:adrenodoxin oxidoreductase, mitochondrial</fullName>
    </submittedName>
</protein>
<dbReference type="AlphaFoldDB" id="A0A8X6F8L5"/>
<sequence length="79" mass="9186">MSGSYGTATKLLEDIENGELSRNLSRGRDDILDLLKKKGVKYVTFQDWLKIDRYELEKGQAVGKEREKLYNVNEMLKFV</sequence>
<evidence type="ECO:0000313" key="2">
    <source>
        <dbReference type="Proteomes" id="UP000887116"/>
    </source>
</evidence>
<comment type="caution">
    <text evidence="1">The sequence shown here is derived from an EMBL/GenBank/DDBJ whole genome shotgun (WGS) entry which is preliminary data.</text>
</comment>
<dbReference type="EMBL" id="BMAO01001381">
    <property type="protein sequence ID" value="GFQ72927.1"/>
    <property type="molecule type" value="Genomic_DNA"/>
</dbReference>
<accession>A0A8X6F8L5</accession>
<keyword evidence="2" id="KW-1185">Reference proteome</keyword>
<reference evidence="1" key="1">
    <citation type="submission" date="2020-07" db="EMBL/GenBank/DDBJ databases">
        <title>Multicomponent nature underlies the extraordinary mechanical properties of spider dragline silk.</title>
        <authorList>
            <person name="Kono N."/>
            <person name="Nakamura H."/>
            <person name="Mori M."/>
            <person name="Yoshida Y."/>
            <person name="Ohtoshi R."/>
            <person name="Malay A.D."/>
            <person name="Moran D.A.P."/>
            <person name="Tomita M."/>
            <person name="Numata K."/>
            <person name="Arakawa K."/>
        </authorList>
    </citation>
    <scope>NUCLEOTIDE SEQUENCE</scope>
</reference>